<evidence type="ECO:0000256" key="3">
    <source>
        <dbReference type="ARBA" id="ARBA00023110"/>
    </source>
</evidence>
<name>A0A379MQE8_9BACT</name>
<dbReference type="RefSeq" id="WP_147288453.1">
    <property type="nucleotide sequence ID" value="NZ_DBEWVC010000124.1"/>
</dbReference>
<keyword evidence="7" id="KW-1185">Reference proteome</keyword>
<comment type="catalytic activity">
    <reaction evidence="1 4">
        <text>[protein]-peptidylproline (omega=180) = [protein]-peptidylproline (omega=0)</text>
        <dbReference type="Rhea" id="RHEA:16237"/>
        <dbReference type="Rhea" id="RHEA-COMP:10747"/>
        <dbReference type="Rhea" id="RHEA-COMP:10748"/>
        <dbReference type="ChEBI" id="CHEBI:83833"/>
        <dbReference type="ChEBI" id="CHEBI:83834"/>
        <dbReference type="EC" id="5.2.1.8"/>
    </reaction>
</comment>
<reference evidence="6 7" key="1">
    <citation type="submission" date="2018-06" db="EMBL/GenBank/DDBJ databases">
        <authorList>
            <consortium name="Pathogen Informatics"/>
            <person name="Doyle S."/>
        </authorList>
    </citation>
    <scope>NUCLEOTIDE SEQUENCE [LARGE SCALE GENOMIC DNA]</scope>
    <source>
        <strain evidence="6 7">NCTC11190</strain>
    </source>
</reference>
<evidence type="ECO:0000313" key="6">
    <source>
        <dbReference type="EMBL" id="SUE33944.1"/>
    </source>
</evidence>
<dbReference type="STRING" id="880526.GCA_000427365_00289"/>
<keyword evidence="4 6" id="KW-0413">Isomerase</keyword>
<protein>
    <recommendedName>
        <fullName evidence="2 4">peptidylprolyl isomerase</fullName>
        <ecNumber evidence="2 4">5.2.1.8</ecNumber>
    </recommendedName>
</protein>
<dbReference type="OrthoDB" id="9814548at2"/>
<dbReference type="Gene3D" id="3.10.50.40">
    <property type="match status" value="2"/>
</dbReference>
<evidence type="ECO:0000256" key="4">
    <source>
        <dbReference type="PROSITE-ProRule" id="PRU00277"/>
    </source>
</evidence>
<dbReference type="AlphaFoldDB" id="A0A379MQE8"/>
<organism evidence="6 7">
    <name type="scientific">Rikenella microfusus</name>
    <dbReference type="NCBI Taxonomy" id="28139"/>
    <lineage>
        <taxon>Bacteria</taxon>
        <taxon>Pseudomonadati</taxon>
        <taxon>Bacteroidota</taxon>
        <taxon>Bacteroidia</taxon>
        <taxon>Bacteroidales</taxon>
        <taxon>Rikenellaceae</taxon>
        <taxon>Rikenella</taxon>
    </lineage>
</organism>
<accession>A0A379MQE8</accession>
<dbReference type="GO" id="GO:0003755">
    <property type="term" value="F:peptidyl-prolyl cis-trans isomerase activity"/>
    <property type="evidence" value="ECO:0007669"/>
    <property type="project" value="UniProtKB-KW"/>
</dbReference>
<dbReference type="PROSITE" id="PS50059">
    <property type="entry name" value="FKBP_PPIASE"/>
    <property type="match status" value="1"/>
</dbReference>
<gene>
    <name evidence="6" type="ORF">NCTC11190_01158</name>
</gene>
<sequence>MHGIKRVYAAAIAVATVMVGWSCAREAEEIATGLSRQSFEAWVSKYAPSAYANPYKDIYIEYIERGPENEAKPVENYTWLTVNYTGKTLDGTVFVTRVDSISKRIGSFAYTTHYCDDFLQYTSTSTKLCDGLRQAFERMRVGDSVRVYIPHDKGYTSAMNVNSGYAGENGSGYTSVPILFEMRLKAVTTQPFIWERDSVERYAQRHWGTGYSHDTVGMYMRIVQPNPAGDTITEDSTVLVYYEEYFMDGFLAATNIDTVASKWNVYSSSDETAYEPLSLTPSSGSNASENNVLYIAVPHMRKGETAEVVTVSTWAHGDSGNSSSTPEILPYQPMRYKIYVVDDKEEDEDDGGTE</sequence>
<evidence type="ECO:0000256" key="1">
    <source>
        <dbReference type="ARBA" id="ARBA00000971"/>
    </source>
</evidence>
<keyword evidence="3 4" id="KW-0697">Rotamase</keyword>
<dbReference type="Pfam" id="PF00254">
    <property type="entry name" value="FKBP_C"/>
    <property type="match status" value="1"/>
</dbReference>
<evidence type="ECO:0000256" key="2">
    <source>
        <dbReference type="ARBA" id="ARBA00013194"/>
    </source>
</evidence>
<evidence type="ECO:0000259" key="5">
    <source>
        <dbReference type="PROSITE" id="PS50059"/>
    </source>
</evidence>
<proteinExistence type="predicted"/>
<evidence type="ECO:0000313" key="7">
    <source>
        <dbReference type="Proteomes" id="UP000255233"/>
    </source>
</evidence>
<dbReference type="SUPFAM" id="SSF54534">
    <property type="entry name" value="FKBP-like"/>
    <property type="match status" value="2"/>
</dbReference>
<dbReference type="Proteomes" id="UP000255233">
    <property type="component" value="Unassembled WGS sequence"/>
</dbReference>
<dbReference type="InterPro" id="IPR046357">
    <property type="entry name" value="PPIase_dom_sf"/>
</dbReference>
<dbReference type="EC" id="5.2.1.8" evidence="2 4"/>
<feature type="domain" description="PPIase FKBP-type" evidence="5">
    <location>
        <begin position="77"/>
        <end position="188"/>
    </location>
</feature>
<dbReference type="InterPro" id="IPR001179">
    <property type="entry name" value="PPIase_FKBP_dom"/>
</dbReference>
<dbReference type="EMBL" id="UGVL01000001">
    <property type="protein sequence ID" value="SUE33944.1"/>
    <property type="molecule type" value="Genomic_DNA"/>
</dbReference>